<protein>
    <recommendedName>
        <fullName evidence="4">RRM domain-containing protein</fullName>
    </recommendedName>
</protein>
<keyword evidence="1 2" id="KW-0694">RNA-binding</keyword>
<evidence type="ECO:0000259" key="4">
    <source>
        <dbReference type="PROSITE" id="PS50102"/>
    </source>
</evidence>
<evidence type="ECO:0000313" key="5">
    <source>
        <dbReference type="EMBL" id="KAF9579904.1"/>
    </source>
</evidence>
<dbReference type="Pfam" id="PF00076">
    <property type="entry name" value="RRM_1"/>
    <property type="match status" value="1"/>
</dbReference>
<feature type="domain" description="RRM" evidence="4">
    <location>
        <begin position="40"/>
        <end position="113"/>
    </location>
</feature>
<dbReference type="InterPro" id="IPR012677">
    <property type="entry name" value="Nucleotide-bd_a/b_plait_sf"/>
</dbReference>
<dbReference type="GO" id="GO:0010494">
    <property type="term" value="C:cytoplasmic stress granule"/>
    <property type="evidence" value="ECO:0007669"/>
    <property type="project" value="TreeGrafter"/>
</dbReference>
<dbReference type="PANTHER" id="PTHR14089:SF8">
    <property type="entry name" value="RNA-BINDING PROTEIN MRN1"/>
    <property type="match status" value="1"/>
</dbReference>
<comment type="caution">
    <text evidence="5">The sequence shown here is derived from an EMBL/GenBank/DDBJ whole genome shotgun (WGS) entry which is preliminary data.</text>
</comment>
<dbReference type="PROSITE" id="PS50102">
    <property type="entry name" value="RRM"/>
    <property type="match status" value="2"/>
</dbReference>
<feature type="compositionally biased region" description="Acidic residues" evidence="3">
    <location>
        <begin position="245"/>
        <end position="254"/>
    </location>
</feature>
<dbReference type="PANTHER" id="PTHR14089">
    <property type="entry name" value="PRE-MRNA-SPLICING FACTOR RBM22"/>
    <property type="match status" value="1"/>
</dbReference>
<evidence type="ECO:0000256" key="3">
    <source>
        <dbReference type="SAM" id="MobiDB-lite"/>
    </source>
</evidence>
<evidence type="ECO:0000256" key="1">
    <source>
        <dbReference type="ARBA" id="ARBA00022884"/>
    </source>
</evidence>
<accession>A0A9P6FR73</accession>
<dbReference type="InterPro" id="IPR035979">
    <property type="entry name" value="RBD_domain_sf"/>
</dbReference>
<evidence type="ECO:0000313" key="6">
    <source>
        <dbReference type="Proteomes" id="UP000780801"/>
    </source>
</evidence>
<dbReference type="EMBL" id="JAABOA010002411">
    <property type="protein sequence ID" value="KAF9579904.1"/>
    <property type="molecule type" value="Genomic_DNA"/>
</dbReference>
<dbReference type="SMART" id="SM00360">
    <property type="entry name" value="RRM"/>
    <property type="match status" value="2"/>
</dbReference>
<dbReference type="Gene3D" id="3.30.70.330">
    <property type="match status" value="2"/>
</dbReference>
<dbReference type="GO" id="GO:0000398">
    <property type="term" value="P:mRNA splicing, via spliceosome"/>
    <property type="evidence" value="ECO:0007669"/>
    <property type="project" value="TreeGrafter"/>
</dbReference>
<dbReference type="InterPro" id="IPR000504">
    <property type="entry name" value="RRM_dom"/>
</dbReference>
<dbReference type="AlphaFoldDB" id="A0A9P6FR73"/>
<feature type="compositionally biased region" description="Polar residues" evidence="3">
    <location>
        <begin position="212"/>
        <end position="239"/>
    </location>
</feature>
<dbReference type="GO" id="GO:0003729">
    <property type="term" value="F:mRNA binding"/>
    <property type="evidence" value="ECO:0007669"/>
    <property type="project" value="TreeGrafter"/>
</dbReference>
<reference evidence="5" key="1">
    <citation type="journal article" date="2020" name="Fungal Divers.">
        <title>Resolving the Mortierellaceae phylogeny through synthesis of multi-gene phylogenetics and phylogenomics.</title>
        <authorList>
            <person name="Vandepol N."/>
            <person name="Liber J."/>
            <person name="Desiro A."/>
            <person name="Na H."/>
            <person name="Kennedy M."/>
            <person name="Barry K."/>
            <person name="Grigoriev I.V."/>
            <person name="Miller A.N."/>
            <person name="O'Donnell K."/>
            <person name="Stajich J.E."/>
            <person name="Bonito G."/>
        </authorList>
    </citation>
    <scope>NUCLEOTIDE SEQUENCE</scope>
    <source>
        <strain evidence="5">KOD1015</strain>
    </source>
</reference>
<evidence type="ECO:0000256" key="2">
    <source>
        <dbReference type="PROSITE-ProRule" id="PRU00176"/>
    </source>
</evidence>
<feature type="domain" description="RRM" evidence="4">
    <location>
        <begin position="131"/>
        <end position="202"/>
    </location>
</feature>
<name>A0A9P6FR73_9FUNG</name>
<dbReference type="InterPro" id="IPR039171">
    <property type="entry name" value="Cwc2/Slt11"/>
</dbReference>
<keyword evidence="6" id="KW-1185">Reference proteome</keyword>
<sequence>MPGMFSSNFDRYGAAGRSGSNGATNTSTVPMSVLHAEGNRTVYIGGISPEAACEDICNAIRGGVLSKIRYFPAKHIAFVTFADPEAASNFLKQGSEQGVVIKARRVKVNWGQNAHALPLPVIQAFSNGATRNVYLGGVEGILDAAKIRQDFTEFGEVELVNMLSEKNCGFVNFTDVMSAVKAVEGIKRKPEYVNIRVNYGKDRCGNPPKANRTASSTEEGQAGPATNSATAAENNGRDSTNSRDFDEDDEMFQA</sequence>
<dbReference type="Proteomes" id="UP000780801">
    <property type="component" value="Unassembled WGS sequence"/>
</dbReference>
<organism evidence="5 6">
    <name type="scientific">Lunasporangiospora selenospora</name>
    <dbReference type="NCBI Taxonomy" id="979761"/>
    <lineage>
        <taxon>Eukaryota</taxon>
        <taxon>Fungi</taxon>
        <taxon>Fungi incertae sedis</taxon>
        <taxon>Mucoromycota</taxon>
        <taxon>Mortierellomycotina</taxon>
        <taxon>Mortierellomycetes</taxon>
        <taxon>Mortierellales</taxon>
        <taxon>Mortierellaceae</taxon>
        <taxon>Lunasporangiospora</taxon>
    </lineage>
</organism>
<dbReference type="OrthoDB" id="6407164at2759"/>
<proteinExistence type="predicted"/>
<gene>
    <name evidence="5" type="ORF">BGW38_003651</name>
</gene>
<feature type="region of interest" description="Disordered" evidence="3">
    <location>
        <begin position="203"/>
        <end position="254"/>
    </location>
</feature>
<dbReference type="SUPFAM" id="SSF54928">
    <property type="entry name" value="RNA-binding domain, RBD"/>
    <property type="match status" value="1"/>
</dbReference>